<dbReference type="AlphaFoldDB" id="A0AAI9Y1R6"/>
<feature type="compositionally biased region" description="Basic and acidic residues" evidence="1">
    <location>
        <begin position="96"/>
        <end position="121"/>
    </location>
</feature>
<evidence type="ECO:0000313" key="3">
    <source>
        <dbReference type="Proteomes" id="UP001239213"/>
    </source>
</evidence>
<proteinExistence type="predicted"/>
<protein>
    <submittedName>
        <fullName evidence="2">Uncharacterized protein</fullName>
    </submittedName>
</protein>
<accession>A0AAI9Y1R6</accession>
<sequence>MLSTRIRSLGVRTGLWRTFVVTVGSRTRRRGNGNASVEKKEGPRGDYVTRGTEHGDSQQGGKAGPKRILGGLSRGEGTRSTLVLWYFGKGTRKRKREDGGKERDDRDADGRERGTRKPMDDVLGRASLADGLHLLVGWEGRQWCSFPLALSLVRCFPSPTAKEHWIRTTLGTIVFENAPVPSCSDAHLQCTRLRPEDDDANCPFRLSRRRVRTRPFAHTDSLLTVPISFIFCAFWLPGSFGEPPERCGIQPTACFDIELDHSLYRLSPAAQPQAMARCRRFEMLLTTTRRRTLIERTFLTFFLRLLACLPAHFIINSHSLMLATALCTISSSMMNPILSNSSDKTEQNLADIQERSRKLELGRVFESLQIIQTKLHRRLAWRYAALPDQFTARRRRAAGTHPPLFAFACEVEDRYRVLDATPRISAVACTNTNIGALPLFCFRPLTLPTTNKSKALPQSLNSWSSIRFNSLQRPDPAAYDGLGIQQYANTGHLLLSVAAQNTFPLAATFFSIHASPWLPFFEAIGADWSRRLETRRGIDFHLQVAATVPPKRLTGLRPSFMEVVKEVVEGSRPILAAPNSVQLAPEAEVVPSSVVHGINIWKRLFTRRQLQALVGG</sequence>
<comment type="caution">
    <text evidence="2">The sequence shown here is derived from an EMBL/GenBank/DDBJ whole genome shotgun (WGS) entry which is preliminary data.</text>
</comment>
<keyword evidence="3" id="KW-1185">Reference proteome</keyword>
<gene>
    <name evidence="2" type="ORF">CCUS01_05779</name>
</gene>
<feature type="region of interest" description="Disordered" evidence="1">
    <location>
        <begin position="26"/>
        <end position="74"/>
    </location>
</feature>
<name>A0AAI9Y1R6_9PEZI</name>
<feature type="region of interest" description="Disordered" evidence="1">
    <location>
        <begin position="94"/>
        <end position="121"/>
    </location>
</feature>
<dbReference type="EMBL" id="MPDP01000190">
    <property type="protein sequence ID" value="KAK1472395.1"/>
    <property type="molecule type" value="Genomic_DNA"/>
</dbReference>
<reference evidence="2" key="1">
    <citation type="submission" date="2016-11" db="EMBL/GenBank/DDBJ databases">
        <title>The genome sequence of Colletotrichum cuscutae.</title>
        <authorList>
            <person name="Baroncelli R."/>
        </authorList>
    </citation>
    <scope>NUCLEOTIDE SEQUENCE</scope>
    <source>
        <strain evidence="2">IMI 304802</strain>
    </source>
</reference>
<dbReference type="Proteomes" id="UP001239213">
    <property type="component" value="Unassembled WGS sequence"/>
</dbReference>
<organism evidence="2 3">
    <name type="scientific">Colletotrichum cuscutae</name>
    <dbReference type="NCBI Taxonomy" id="1209917"/>
    <lineage>
        <taxon>Eukaryota</taxon>
        <taxon>Fungi</taxon>
        <taxon>Dikarya</taxon>
        <taxon>Ascomycota</taxon>
        <taxon>Pezizomycotina</taxon>
        <taxon>Sordariomycetes</taxon>
        <taxon>Hypocreomycetidae</taxon>
        <taxon>Glomerellales</taxon>
        <taxon>Glomerellaceae</taxon>
        <taxon>Colletotrichum</taxon>
        <taxon>Colletotrichum acutatum species complex</taxon>
    </lineage>
</organism>
<evidence type="ECO:0000313" key="2">
    <source>
        <dbReference type="EMBL" id="KAK1472395.1"/>
    </source>
</evidence>
<evidence type="ECO:0000256" key="1">
    <source>
        <dbReference type="SAM" id="MobiDB-lite"/>
    </source>
</evidence>